<dbReference type="EMBL" id="LUXO01000024">
    <property type="protein sequence ID" value="KZV03607.1"/>
    <property type="molecule type" value="Genomic_DNA"/>
</dbReference>
<name>A0A0G9GVE7_LACPN</name>
<evidence type="ECO:0000313" key="2">
    <source>
        <dbReference type="EMBL" id="KZV03607.1"/>
    </source>
</evidence>
<evidence type="ECO:0000313" key="4">
    <source>
        <dbReference type="EMBL" id="QQM61920.1"/>
    </source>
</evidence>
<dbReference type="Proteomes" id="UP000076872">
    <property type="component" value="Unassembled WGS sequence"/>
</dbReference>
<dbReference type="RefSeq" id="WP_003642820.1">
    <property type="nucleotide sequence ID" value="NZ_BAAFRT010000007.1"/>
</dbReference>
<evidence type="ECO:0000313" key="5">
    <source>
        <dbReference type="Proteomes" id="UP000076872"/>
    </source>
</evidence>
<dbReference type="EMBL" id="MCOL01000001">
    <property type="protein sequence ID" value="ODO62226.1"/>
    <property type="molecule type" value="Genomic_DNA"/>
</dbReference>
<dbReference type="Proteomes" id="UP000595466">
    <property type="component" value="Chromosome"/>
</dbReference>
<accession>A0A0G9GVE7</accession>
<evidence type="ECO:0000313" key="1">
    <source>
        <dbReference type="EMBL" id="KZU94577.1"/>
    </source>
</evidence>
<dbReference type="PATRIC" id="fig|1590.142.peg.2222"/>
<evidence type="ECO:0000313" key="7">
    <source>
        <dbReference type="Proteomes" id="UP000094892"/>
    </source>
</evidence>
<reference evidence="4 8" key="3">
    <citation type="submission" date="2020-12" db="EMBL/GenBank/DDBJ databases">
        <title>Whole genome sequencing of Lactobacillus plantarum PC518.</title>
        <authorList>
            <person name="Guo Q."/>
        </authorList>
    </citation>
    <scope>NUCLEOTIDE SEQUENCE [LARGE SCALE GENOMIC DNA]</scope>
    <source>
        <strain evidence="4 8">PC518</strain>
    </source>
</reference>
<dbReference type="AlphaFoldDB" id="A0A0G9GVE7"/>
<evidence type="ECO:0000313" key="3">
    <source>
        <dbReference type="EMBL" id="ODO62226.1"/>
    </source>
</evidence>
<gene>
    <name evidence="4" type="ORF">JH395_05040</name>
    <name evidence="1" type="ORF">Lp19_2551</name>
    <name evidence="3" type="ORF">LPJSA22_02231</name>
    <name evidence="2" type="ORF">NAB2_1241</name>
</gene>
<organism evidence="1 6">
    <name type="scientific">Lactiplantibacillus plantarum</name>
    <name type="common">Lactobacillus plantarum</name>
    <dbReference type="NCBI Taxonomy" id="1590"/>
    <lineage>
        <taxon>Bacteria</taxon>
        <taxon>Bacillati</taxon>
        <taxon>Bacillota</taxon>
        <taxon>Bacilli</taxon>
        <taxon>Lactobacillales</taxon>
        <taxon>Lactobacillaceae</taxon>
        <taxon>Lactiplantibacillus</taxon>
    </lineage>
</organism>
<evidence type="ECO:0000313" key="8">
    <source>
        <dbReference type="Proteomes" id="UP000595466"/>
    </source>
</evidence>
<proteinExistence type="predicted"/>
<dbReference type="EMBL" id="CP066817">
    <property type="protein sequence ID" value="QQM61920.1"/>
    <property type="molecule type" value="Genomic_DNA"/>
</dbReference>
<dbReference type="EMBL" id="LUXM01000033">
    <property type="protein sequence ID" value="KZU94577.1"/>
    <property type="molecule type" value="Genomic_DNA"/>
</dbReference>
<sequence>MKVRVKDYPIRYKDTRYKKGDELSITQDAFNDELFVCLDKQKDEKTADNAQLETDDEE</sequence>
<evidence type="ECO:0000313" key="6">
    <source>
        <dbReference type="Proteomes" id="UP000076882"/>
    </source>
</evidence>
<protein>
    <submittedName>
        <fullName evidence="4">Conjugal transfer protein</fullName>
    </submittedName>
</protein>
<reference evidence="3 7" key="2">
    <citation type="submission" date="2016-08" db="EMBL/GenBank/DDBJ databases">
        <title>Genome sequencing of Lactobacillus plantarum JSA22, isolated from fermented soybean paste.</title>
        <authorList>
            <person name="Choi H.S."/>
        </authorList>
    </citation>
    <scope>NUCLEOTIDE SEQUENCE [LARGE SCALE GENOMIC DNA]</scope>
    <source>
        <strain evidence="3 7">JSA22</strain>
    </source>
</reference>
<dbReference type="Proteomes" id="UP000076882">
    <property type="component" value="Unassembled WGS sequence"/>
</dbReference>
<dbReference type="Proteomes" id="UP000094892">
    <property type="component" value="Unassembled WGS sequence"/>
</dbReference>
<reference evidence="5 6" key="1">
    <citation type="submission" date="2016-03" db="EMBL/GenBank/DDBJ databases">
        <title>Comparative genomics of 54 Lactobacillus plantarum strains reveals genomic uncoupling from niche constraints.</title>
        <authorList>
            <person name="Martino M.E."/>
        </authorList>
    </citation>
    <scope>NUCLEOTIDE SEQUENCE [LARGE SCALE GENOMIC DNA]</scope>
    <source>
        <strain evidence="1 6">19.1</strain>
        <strain evidence="2 5">NAB2</strain>
    </source>
</reference>